<name>A0ABY5KQ65_9CELL</name>
<feature type="domain" description="N-acetyltransferase" evidence="3">
    <location>
        <begin position="1"/>
        <end position="157"/>
    </location>
</feature>
<dbReference type="CDD" id="cd04301">
    <property type="entry name" value="NAT_SF"/>
    <property type="match status" value="1"/>
</dbReference>
<keyword evidence="2" id="KW-0012">Acyltransferase</keyword>
<gene>
    <name evidence="4" type="ORF">NP048_16190</name>
</gene>
<proteinExistence type="predicted"/>
<evidence type="ECO:0000259" key="3">
    <source>
        <dbReference type="PROSITE" id="PS51186"/>
    </source>
</evidence>
<dbReference type="RefSeq" id="WP_227575395.1">
    <property type="nucleotide sequence ID" value="NZ_CP101987.1"/>
</dbReference>
<dbReference type="SUPFAM" id="SSF55729">
    <property type="entry name" value="Acyl-CoA N-acyltransferases (Nat)"/>
    <property type="match status" value="1"/>
</dbReference>
<dbReference type="PANTHER" id="PTHR43877">
    <property type="entry name" value="AMINOALKYLPHOSPHONATE N-ACETYLTRANSFERASE-RELATED-RELATED"/>
    <property type="match status" value="1"/>
</dbReference>
<dbReference type="InterPro" id="IPR000182">
    <property type="entry name" value="GNAT_dom"/>
</dbReference>
<reference evidence="4 5" key="1">
    <citation type="submission" date="2022-07" db="EMBL/GenBank/DDBJ databases">
        <title>Novel species in genus cellulomonas.</title>
        <authorList>
            <person name="Ye L."/>
        </authorList>
    </citation>
    <scope>NUCLEOTIDE SEQUENCE [LARGE SCALE GENOMIC DNA]</scope>
    <source>
        <strain evidence="5">zg-B89</strain>
    </source>
</reference>
<dbReference type="Proteomes" id="UP001316384">
    <property type="component" value="Chromosome"/>
</dbReference>
<accession>A0ABY5KQ65</accession>
<keyword evidence="1" id="KW-0808">Transferase</keyword>
<dbReference type="PANTHER" id="PTHR43877:SF2">
    <property type="entry name" value="AMINOALKYLPHOSPHONATE N-ACETYLTRANSFERASE-RELATED"/>
    <property type="match status" value="1"/>
</dbReference>
<dbReference type="PROSITE" id="PS51186">
    <property type="entry name" value="GNAT"/>
    <property type="match status" value="1"/>
</dbReference>
<dbReference type="InterPro" id="IPR050832">
    <property type="entry name" value="Bact_Acetyltransf"/>
</dbReference>
<evidence type="ECO:0000313" key="4">
    <source>
        <dbReference type="EMBL" id="UUI71316.1"/>
    </source>
</evidence>
<organism evidence="4 5">
    <name type="scientific">Cellulomonas xiejunii</name>
    <dbReference type="NCBI Taxonomy" id="2968083"/>
    <lineage>
        <taxon>Bacteria</taxon>
        <taxon>Bacillati</taxon>
        <taxon>Actinomycetota</taxon>
        <taxon>Actinomycetes</taxon>
        <taxon>Micrococcales</taxon>
        <taxon>Cellulomonadaceae</taxon>
        <taxon>Cellulomonas</taxon>
    </lineage>
</organism>
<keyword evidence="5" id="KW-1185">Reference proteome</keyword>
<protein>
    <submittedName>
        <fullName evidence="4">GNAT family N-acetyltransferase</fullName>
    </submittedName>
</protein>
<dbReference type="InterPro" id="IPR016181">
    <property type="entry name" value="Acyl_CoA_acyltransferase"/>
</dbReference>
<evidence type="ECO:0000256" key="2">
    <source>
        <dbReference type="ARBA" id="ARBA00023315"/>
    </source>
</evidence>
<dbReference type="Pfam" id="PF00583">
    <property type="entry name" value="Acetyltransf_1"/>
    <property type="match status" value="1"/>
</dbReference>
<sequence>MGIVRVSADSTADVAAQVTELFVAYRAFYGRVGDEDEARAFVATRFARGDSLVWAGLDQGRAVAFTQVYPGHSSVRLRTTWQLNDLFVAPDARGAGHGAALVRHVLAQAQDAGAHEVRLETQRTNATARALYERLGFRPAASADPDGEFVAYARPPGRDA</sequence>
<dbReference type="Gene3D" id="3.40.630.30">
    <property type="match status" value="1"/>
</dbReference>
<evidence type="ECO:0000256" key="1">
    <source>
        <dbReference type="ARBA" id="ARBA00022679"/>
    </source>
</evidence>
<dbReference type="EMBL" id="CP101987">
    <property type="protein sequence ID" value="UUI71316.1"/>
    <property type="molecule type" value="Genomic_DNA"/>
</dbReference>
<evidence type="ECO:0000313" key="5">
    <source>
        <dbReference type="Proteomes" id="UP001316384"/>
    </source>
</evidence>